<dbReference type="GO" id="GO:0046872">
    <property type="term" value="F:metal ion binding"/>
    <property type="evidence" value="ECO:0007669"/>
    <property type="project" value="InterPro"/>
</dbReference>
<reference evidence="1 2" key="1">
    <citation type="submission" date="2020-08" db="EMBL/GenBank/DDBJ databases">
        <title>Genomic Encyclopedia of Type Strains, Phase IV (KMG-V): Genome sequencing to study the core and pangenomes of soil and plant-associated prokaryotes.</title>
        <authorList>
            <person name="Whitman W."/>
        </authorList>
    </citation>
    <scope>NUCLEOTIDE SEQUENCE [LARGE SCALE GENOMIC DNA]</scope>
    <source>
        <strain evidence="1 2">MP7CTX6</strain>
    </source>
</reference>
<gene>
    <name evidence="1" type="ORF">HDE69_000375</name>
</gene>
<dbReference type="SUPFAM" id="SSF49363">
    <property type="entry name" value="Purple acid phosphatase, N-terminal domain"/>
    <property type="match status" value="1"/>
</dbReference>
<dbReference type="GO" id="GO:0003993">
    <property type="term" value="F:acid phosphatase activity"/>
    <property type="evidence" value="ECO:0007669"/>
    <property type="project" value="InterPro"/>
</dbReference>
<protein>
    <submittedName>
        <fullName evidence="1">Uncharacterized protein</fullName>
    </submittedName>
</protein>
<dbReference type="EMBL" id="JACHCF010000001">
    <property type="protein sequence ID" value="MBB5619339.1"/>
    <property type="molecule type" value="Genomic_DNA"/>
</dbReference>
<dbReference type="InterPro" id="IPR008963">
    <property type="entry name" value="Purple_acid_Pase-like_N"/>
</dbReference>
<dbReference type="Proteomes" id="UP000537718">
    <property type="component" value="Unassembled WGS sequence"/>
</dbReference>
<proteinExistence type="predicted"/>
<evidence type="ECO:0000313" key="1">
    <source>
        <dbReference type="EMBL" id="MBB5619339.1"/>
    </source>
</evidence>
<accession>A0A7W8YPJ0</accession>
<name>A0A7W8YPJ0_9SPHI</name>
<organism evidence="1 2">
    <name type="scientific">Pedobacter cryoconitis</name>
    <dbReference type="NCBI Taxonomy" id="188932"/>
    <lineage>
        <taxon>Bacteria</taxon>
        <taxon>Pseudomonadati</taxon>
        <taxon>Bacteroidota</taxon>
        <taxon>Sphingobacteriia</taxon>
        <taxon>Sphingobacteriales</taxon>
        <taxon>Sphingobacteriaceae</taxon>
        <taxon>Pedobacter</taxon>
    </lineage>
</organism>
<dbReference type="AlphaFoldDB" id="A0A7W8YPJ0"/>
<sequence>MGCKKEVVEVSVDAFAQLNTEVKQTQNTYNIQFTLQEYAYKEVGVRLGTSKDMLHKNLNLTLQIANLIGSNKYGAFFNSLKVNEVYYYQIYVKDSASAKEVYSDVFSFTTNP</sequence>
<comment type="caution">
    <text evidence="1">The sequence shown here is derived from an EMBL/GenBank/DDBJ whole genome shotgun (WGS) entry which is preliminary data.</text>
</comment>
<evidence type="ECO:0000313" key="2">
    <source>
        <dbReference type="Proteomes" id="UP000537718"/>
    </source>
</evidence>